<name>A0A232LTQ3_9EURO</name>
<gene>
    <name evidence="2" type="ORF">Egran_04684</name>
</gene>
<comment type="caution">
    <text evidence="2">The sequence shown here is derived from an EMBL/GenBank/DDBJ whole genome shotgun (WGS) entry which is preliminary data.</text>
</comment>
<keyword evidence="3" id="KW-1185">Reference proteome</keyword>
<accession>A0A232LTQ3</accession>
<sequence length="440" mass="50211">MGLRERNRARKKNPTISSTQLPRPRHKRSRSPELPTVCNGAINDRDDRQKRRRCEQRAHQRLDLPKLHPFSWLTPEPQSITDLIRQHSPSRLFVPPIEWTNIHLDCLDISFREETGCLSASASSTEVAFPQGLQQRMYRMSKRLGFQCREGELGSILYDWGYDVVKNVRGKRSVSHVYLELLLVNRDANYTVAYTRFNQLNFFFAGRSVATFGPVFLSRHRTRPGSDLATLDIVDPNEILIGPRASQRRKQFSAAMPVYDKQQAGHYKTATCSDWDPRPYIAATLIALAQFQRGQRSEPPVIPIKAAVITCSYENIWVYSADVPLSFLLKFDEPFRFSPCPQLTIREVRIPLQQPASTVLGILQQSIACTRTEGGRKEEFGVLEKLLTIHPENIFTCVLQELIATVRDVVLGLVQEEQSYDWTISNIQTASAVGERRETG</sequence>
<evidence type="ECO:0000313" key="2">
    <source>
        <dbReference type="EMBL" id="OXV07551.1"/>
    </source>
</evidence>
<feature type="compositionally biased region" description="Basic and acidic residues" evidence="1">
    <location>
        <begin position="43"/>
        <end position="59"/>
    </location>
</feature>
<organism evidence="2 3">
    <name type="scientific">Elaphomyces granulatus</name>
    <dbReference type="NCBI Taxonomy" id="519963"/>
    <lineage>
        <taxon>Eukaryota</taxon>
        <taxon>Fungi</taxon>
        <taxon>Dikarya</taxon>
        <taxon>Ascomycota</taxon>
        <taxon>Pezizomycotina</taxon>
        <taxon>Eurotiomycetes</taxon>
        <taxon>Eurotiomycetidae</taxon>
        <taxon>Eurotiales</taxon>
        <taxon>Elaphomycetaceae</taxon>
        <taxon>Elaphomyces</taxon>
    </lineage>
</organism>
<evidence type="ECO:0000313" key="3">
    <source>
        <dbReference type="Proteomes" id="UP000243515"/>
    </source>
</evidence>
<feature type="region of interest" description="Disordered" evidence="1">
    <location>
        <begin position="1"/>
        <end position="59"/>
    </location>
</feature>
<proteinExistence type="predicted"/>
<protein>
    <submittedName>
        <fullName evidence="2">Uncharacterized protein</fullName>
    </submittedName>
</protein>
<dbReference type="OrthoDB" id="5343483at2759"/>
<dbReference type="EMBL" id="NPHW01004747">
    <property type="protein sequence ID" value="OXV07551.1"/>
    <property type="molecule type" value="Genomic_DNA"/>
</dbReference>
<evidence type="ECO:0000256" key="1">
    <source>
        <dbReference type="SAM" id="MobiDB-lite"/>
    </source>
</evidence>
<dbReference type="Proteomes" id="UP000243515">
    <property type="component" value="Unassembled WGS sequence"/>
</dbReference>
<reference evidence="2 3" key="1">
    <citation type="journal article" date="2015" name="Environ. Microbiol.">
        <title>Metagenome sequence of Elaphomyces granulatus from sporocarp tissue reveals Ascomycota ectomycorrhizal fingerprints of genome expansion and a Proteobacteria-rich microbiome.</title>
        <authorList>
            <person name="Quandt C.A."/>
            <person name="Kohler A."/>
            <person name="Hesse C.N."/>
            <person name="Sharpton T.J."/>
            <person name="Martin F."/>
            <person name="Spatafora J.W."/>
        </authorList>
    </citation>
    <scope>NUCLEOTIDE SEQUENCE [LARGE SCALE GENOMIC DNA]</scope>
    <source>
        <strain evidence="2 3">OSC145934</strain>
    </source>
</reference>
<dbReference type="AlphaFoldDB" id="A0A232LTQ3"/>